<dbReference type="EMBL" id="BLBS01000002">
    <property type="protein sequence ID" value="GET85437.1"/>
    <property type="molecule type" value="Genomic_DNA"/>
</dbReference>
<accession>A0A640KCF1</accession>
<comment type="caution">
    <text evidence="1">The sequence shown here is derived from an EMBL/GenBank/DDBJ whole genome shotgun (WGS) entry which is preliminary data.</text>
</comment>
<name>A0A640KCF1_LEITA</name>
<reference evidence="1" key="1">
    <citation type="submission" date="2019-11" db="EMBL/GenBank/DDBJ databases">
        <title>Leishmania tarentolae CDS.</title>
        <authorList>
            <person name="Goto Y."/>
            <person name="Yamagishi J."/>
        </authorList>
    </citation>
    <scope>NUCLEOTIDE SEQUENCE [LARGE SCALE GENOMIC DNA]</scope>
    <source>
        <strain evidence="1">Parrot Tar II</strain>
    </source>
</reference>
<evidence type="ECO:0000313" key="1">
    <source>
        <dbReference type="EMBL" id="GET85437.1"/>
    </source>
</evidence>
<gene>
    <name evidence="1" type="ORF">LtaPh_3510200</name>
</gene>
<organism evidence="1 2">
    <name type="scientific">Leishmania tarentolae</name>
    <name type="common">Sauroleishmania tarentolae</name>
    <dbReference type="NCBI Taxonomy" id="5689"/>
    <lineage>
        <taxon>Eukaryota</taxon>
        <taxon>Discoba</taxon>
        <taxon>Euglenozoa</taxon>
        <taxon>Kinetoplastea</taxon>
        <taxon>Metakinetoplastina</taxon>
        <taxon>Trypanosomatida</taxon>
        <taxon>Trypanosomatidae</taxon>
        <taxon>Leishmaniinae</taxon>
        <taxon>Leishmania</taxon>
        <taxon>lizard Leishmania</taxon>
    </lineage>
</organism>
<dbReference type="VEuPathDB" id="TriTrypDB:LtaPh_3510200"/>
<proteinExistence type="predicted"/>
<keyword evidence="2" id="KW-1185">Reference proteome</keyword>
<dbReference type="GO" id="GO:0016301">
    <property type="term" value="F:kinase activity"/>
    <property type="evidence" value="ECO:0007669"/>
    <property type="project" value="UniProtKB-KW"/>
</dbReference>
<dbReference type="Proteomes" id="UP000419144">
    <property type="component" value="Unassembled WGS sequence"/>
</dbReference>
<sequence length="52" mass="5320">MCTSLIVVSGPSEACSKTLIVDQLGADEPHRAATAHSYTDGKGAQLCRATAS</sequence>
<evidence type="ECO:0000313" key="2">
    <source>
        <dbReference type="Proteomes" id="UP000419144"/>
    </source>
</evidence>
<dbReference type="AlphaFoldDB" id="A0A640KCF1"/>
<protein>
    <submittedName>
        <fullName evidence="1">Tagatose-6-phosphate kinase-like protein</fullName>
    </submittedName>
</protein>